<comment type="caution">
    <text evidence="1">The sequence shown here is derived from an EMBL/GenBank/DDBJ whole genome shotgun (WGS) entry which is preliminary data.</text>
</comment>
<organism evidence="1 2">
    <name type="scientific">Trichormus variabilis SAG 1403-4b</name>
    <dbReference type="NCBI Taxonomy" id="447716"/>
    <lineage>
        <taxon>Bacteria</taxon>
        <taxon>Bacillati</taxon>
        <taxon>Cyanobacteriota</taxon>
        <taxon>Cyanophyceae</taxon>
        <taxon>Nostocales</taxon>
        <taxon>Nostocaceae</taxon>
        <taxon>Trichormus</taxon>
    </lineage>
</organism>
<dbReference type="RefSeq" id="WP_127053386.1">
    <property type="nucleotide sequence ID" value="NZ_RSCM01000004.1"/>
</dbReference>
<sequence length="82" mass="9360">MATIEEITIKVPSDIAEAYRRATKEEQEQIQLKFASIMQLKLLNSRQDAVQNLRKIMDEVSKEAQAKGLTPEILDSILQDDE</sequence>
<reference evidence="1 2" key="1">
    <citation type="journal article" date="2019" name="Genome Biol. Evol.">
        <title>Day and night: Metabolic profiles and evolutionary relationships of six axenic non-marine cyanobacteria.</title>
        <authorList>
            <person name="Will S.E."/>
            <person name="Henke P."/>
            <person name="Boedeker C."/>
            <person name="Huang S."/>
            <person name="Brinkmann H."/>
            <person name="Rohde M."/>
            <person name="Jarek M."/>
            <person name="Friedl T."/>
            <person name="Seufert S."/>
            <person name="Schumacher M."/>
            <person name="Overmann J."/>
            <person name="Neumann-Schaal M."/>
            <person name="Petersen J."/>
        </authorList>
    </citation>
    <scope>NUCLEOTIDE SEQUENCE [LARGE SCALE GENOMIC DNA]</scope>
    <source>
        <strain evidence="1 2">SAG 1403-4b</strain>
    </source>
</reference>
<name>A0A3S1BZS6_ANAVA</name>
<accession>A0A3S1BZS6</accession>
<dbReference type="AlphaFoldDB" id="A0A3S1BZS6"/>
<dbReference type="EMBL" id="RSCM01000004">
    <property type="protein sequence ID" value="RUS97657.1"/>
    <property type="molecule type" value="Genomic_DNA"/>
</dbReference>
<dbReference type="OrthoDB" id="467329at2"/>
<keyword evidence="2" id="KW-1185">Reference proteome</keyword>
<dbReference type="Proteomes" id="UP000276103">
    <property type="component" value="Unassembled WGS sequence"/>
</dbReference>
<gene>
    <name evidence="1" type="ORF">DSM107003_15320</name>
</gene>
<proteinExistence type="predicted"/>
<evidence type="ECO:0000313" key="1">
    <source>
        <dbReference type="EMBL" id="RUS97657.1"/>
    </source>
</evidence>
<evidence type="ECO:0000313" key="2">
    <source>
        <dbReference type="Proteomes" id="UP000276103"/>
    </source>
</evidence>
<protein>
    <submittedName>
        <fullName evidence="1">Uncharacterized protein</fullName>
    </submittedName>
</protein>